<dbReference type="InterPro" id="IPR004255">
    <property type="entry name" value="O-acyltransferase_WSD1_N"/>
</dbReference>
<keyword evidence="11" id="KW-1185">Reference proteome</keyword>
<evidence type="ECO:0000259" key="9">
    <source>
        <dbReference type="Pfam" id="PF06974"/>
    </source>
</evidence>
<evidence type="ECO:0000313" key="10">
    <source>
        <dbReference type="EMBL" id="CAG8822205.1"/>
    </source>
</evidence>
<feature type="non-terminal residue" evidence="10">
    <location>
        <position position="472"/>
    </location>
</feature>
<dbReference type="InterPro" id="IPR009721">
    <property type="entry name" value="O-acyltransferase_WSD1_C"/>
</dbReference>
<dbReference type="Pfam" id="PF06974">
    <property type="entry name" value="WS_DGAT_C"/>
    <property type="match status" value="1"/>
</dbReference>
<evidence type="ECO:0000256" key="5">
    <source>
        <dbReference type="ARBA" id="ARBA00024360"/>
    </source>
</evidence>
<evidence type="ECO:0000256" key="1">
    <source>
        <dbReference type="ARBA" id="ARBA00004771"/>
    </source>
</evidence>
<keyword evidence="3" id="KW-0808">Transferase</keyword>
<evidence type="ECO:0000256" key="3">
    <source>
        <dbReference type="ARBA" id="ARBA00022679"/>
    </source>
</evidence>
<protein>
    <submittedName>
        <fullName evidence="10">10639_t:CDS:1</fullName>
    </submittedName>
</protein>
<name>A0ABN7W9S3_GIGMA</name>
<comment type="catalytic activity">
    <reaction evidence="7">
        <text>an acyl-CoA + a 1,2-diacyl-sn-glycerol = a triacyl-sn-glycerol + CoA</text>
        <dbReference type="Rhea" id="RHEA:10868"/>
        <dbReference type="ChEBI" id="CHEBI:17815"/>
        <dbReference type="ChEBI" id="CHEBI:57287"/>
        <dbReference type="ChEBI" id="CHEBI:58342"/>
        <dbReference type="ChEBI" id="CHEBI:64615"/>
        <dbReference type="EC" id="2.3.1.20"/>
    </reaction>
</comment>
<evidence type="ECO:0000256" key="2">
    <source>
        <dbReference type="ARBA" id="ARBA00005189"/>
    </source>
</evidence>
<dbReference type="Proteomes" id="UP000789901">
    <property type="component" value="Unassembled WGS sequence"/>
</dbReference>
<reference evidence="10 11" key="1">
    <citation type="submission" date="2021-06" db="EMBL/GenBank/DDBJ databases">
        <authorList>
            <person name="Kallberg Y."/>
            <person name="Tangrot J."/>
            <person name="Rosling A."/>
        </authorList>
    </citation>
    <scope>NUCLEOTIDE SEQUENCE [LARGE SCALE GENOMIC DNA]</scope>
    <source>
        <strain evidence="10 11">120-4 pot B 10/14</strain>
    </source>
</reference>
<keyword evidence="4" id="KW-0012">Acyltransferase</keyword>
<comment type="pathway">
    <text evidence="2">Lipid metabolism.</text>
</comment>
<comment type="caution">
    <text evidence="10">The sequence shown here is derived from an EMBL/GenBank/DDBJ whole genome shotgun (WGS) entry which is preliminary data.</text>
</comment>
<comment type="catalytic activity">
    <reaction evidence="6">
        <text>a long chain fatty alcohol + a fatty acyl-CoA = a long-chain alcohol wax ester + CoA</text>
        <dbReference type="Rhea" id="RHEA:38443"/>
        <dbReference type="ChEBI" id="CHEBI:17135"/>
        <dbReference type="ChEBI" id="CHEBI:57287"/>
        <dbReference type="ChEBI" id="CHEBI:77636"/>
        <dbReference type="ChEBI" id="CHEBI:235323"/>
        <dbReference type="EC" id="2.3.1.75"/>
    </reaction>
</comment>
<dbReference type="Pfam" id="PF03007">
    <property type="entry name" value="WS_DGAT_cat"/>
    <property type="match status" value="1"/>
</dbReference>
<accession>A0ABN7W9S3</accession>
<organism evidence="10 11">
    <name type="scientific">Gigaspora margarita</name>
    <dbReference type="NCBI Taxonomy" id="4874"/>
    <lineage>
        <taxon>Eukaryota</taxon>
        <taxon>Fungi</taxon>
        <taxon>Fungi incertae sedis</taxon>
        <taxon>Mucoromycota</taxon>
        <taxon>Glomeromycotina</taxon>
        <taxon>Glomeromycetes</taxon>
        <taxon>Diversisporales</taxon>
        <taxon>Gigasporaceae</taxon>
        <taxon>Gigaspora</taxon>
    </lineage>
</organism>
<dbReference type="PANTHER" id="PTHR31650">
    <property type="entry name" value="O-ACYLTRANSFERASE (WSD1-LIKE) FAMILY PROTEIN"/>
    <property type="match status" value="1"/>
</dbReference>
<feature type="domain" description="O-acyltransferase WSD1 C-terminal" evidence="9">
    <location>
        <begin position="314"/>
        <end position="434"/>
    </location>
</feature>
<comment type="similarity">
    <text evidence="5">In the N-terminal section; belongs to the long-chain O-acyltransferase family.</text>
</comment>
<proteinExistence type="inferred from homology"/>
<gene>
    <name evidence="10" type="ORF">GMARGA_LOCUS28035</name>
</gene>
<feature type="domain" description="O-acyltransferase WSD1-like N-terminal" evidence="8">
    <location>
        <begin position="60"/>
        <end position="184"/>
    </location>
</feature>
<dbReference type="SUPFAM" id="SSF52777">
    <property type="entry name" value="CoA-dependent acyltransferases"/>
    <property type="match status" value="1"/>
</dbReference>
<evidence type="ECO:0000256" key="4">
    <source>
        <dbReference type="ARBA" id="ARBA00023315"/>
    </source>
</evidence>
<evidence type="ECO:0000259" key="8">
    <source>
        <dbReference type="Pfam" id="PF03007"/>
    </source>
</evidence>
<evidence type="ECO:0000313" key="11">
    <source>
        <dbReference type="Proteomes" id="UP000789901"/>
    </source>
</evidence>
<feature type="non-terminal residue" evidence="10">
    <location>
        <position position="1"/>
    </location>
</feature>
<evidence type="ECO:0000256" key="6">
    <source>
        <dbReference type="ARBA" id="ARBA00047604"/>
    </source>
</evidence>
<dbReference type="InterPro" id="IPR045034">
    <property type="entry name" value="O-acyltransferase_WSD1-like"/>
</dbReference>
<dbReference type="PANTHER" id="PTHR31650:SF1">
    <property type="entry name" value="WAX ESTER SYNTHASE_DIACYLGLYCEROL ACYLTRANSFERASE 4-RELATED"/>
    <property type="match status" value="1"/>
</dbReference>
<comment type="pathway">
    <text evidence="1">Glycerolipid metabolism; triacylglycerol biosynthesis.</text>
</comment>
<evidence type="ECO:0000256" key="7">
    <source>
        <dbReference type="ARBA" id="ARBA00048109"/>
    </source>
</evidence>
<sequence length="472" mass="54341">SKLITYNYYIIAIKINKFQRMKTHINGMSLGGLDDLCLRKENEKFSWVMSILWIFEGNVEMDQVYQAFRLLLAMYPRFRCSVYGGTNWSRYKWREHPNFNVHENIETRTLVTGTINELQEVAVGSIPKSMDYNKPLWKACIIYGINKGKSSAMVFSWHHCITDGRGVIRVMLDWTNNNNENIETVRAFRENIPTLPSISKFPASIRTTLMNLGLQIELNHKEYKLSLQRKNLICEKDLVIEPVLSWSNEFKIFDVSLIKKAFNSTINDLMVTIVYRAIRRYFFEIDRILDDELMLYIPISIRSSSDIECHNKSIMLPLFLPLKDSLTIQEALKQVHNKIMELKNDNISSMLTFLVEHCPNRGMFESKTPDTQEGNRFSLAGHGVITNIIGPQKPITFAGQKVNNLIGLIPQPDPAFGITIFSYNGTINVSIVNNKMPDYPNSSTRICELINVEFETLLSISKEMLNINLVAN</sequence>
<dbReference type="EMBL" id="CAJVQB010035184">
    <property type="protein sequence ID" value="CAG8822205.1"/>
    <property type="molecule type" value="Genomic_DNA"/>
</dbReference>